<keyword evidence="5 15" id="KW-0235">DNA replication</keyword>
<feature type="binding site" evidence="15">
    <location>
        <position position="412"/>
    </location>
    <ligand>
        <name>Zn(2+)</name>
        <dbReference type="ChEBI" id="CHEBI:29105"/>
    </ligand>
</feature>
<dbReference type="FunFam" id="2.40.50.140:FF:000012">
    <property type="entry name" value="DNA ligase"/>
    <property type="match status" value="1"/>
</dbReference>
<dbReference type="CDD" id="cd17748">
    <property type="entry name" value="BRCT_DNA_ligase_like"/>
    <property type="match status" value="1"/>
</dbReference>
<dbReference type="Proteomes" id="UP000824232">
    <property type="component" value="Unassembled WGS sequence"/>
</dbReference>
<dbReference type="NCBIfam" id="TIGR00575">
    <property type="entry name" value="dnlj"/>
    <property type="match status" value="1"/>
</dbReference>
<dbReference type="GO" id="GO:0003911">
    <property type="term" value="F:DNA ligase (NAD+) activity"/>
    <property type="evidence" value="ECO:0007669"/>
    <property type="project" value="UniProtKB-UniRule"/>
</dbReference>
<dbReference type="InterPro" id="IPR010994">
    <property type="entry name" value="RuvA_2-like"/>
</dbReference>
<dbReference type="InterPro" id="IPR013839">
    <property type="entry name" value="DNAligase_adenylation"/>
</dbReference>
<gene>
    <name evidence="15 17" type="primary">ligA</name>
    <name evidence="17" type="ORF">IAB38_02170</name>
</gene>
<dbReference type="Gene3D" id="1.10.287.610">
    <property type="entry name" value="Helix hairpin bin"/>
    <property type="match status" value="1"/>
</dbReference>
<keyword evidence="6 15" id="KW-0479">Metal-binding</keyword>
<comment type="caution">
    <text evidence="17">The sequence shown here is derived from an EMBL/GenBank/DDBJ whole genome shotgun (WGS) entry which is preliminary data.</text>
</comment>
<evidence type="ECO:0000256" key="15">
    <source>
        <dbReference type="HAMAP-Rule" id="MF_01588"/>
    </source>
</evidence>
<dbReference type="NCBIfam" id="NF005932">
    <property type="entry name" value="PRK07956.1"/>
    <property type="match status" value="1"/>
</dbReference>
<dbReference type="GO" id="GO:0046872">
    <property type="term" value="F:metal ion binding"/>
    <property type="evidence" value="ECO:0007669"/>
    <property type="project" value="UniProtKB-KW"/>
</dbReference>
<dbReference type="Pfam" id="PF01653">
    <property type="entry name" value="DNA_ligase_aden"/>
    <property type="match status" value="1"/>
</dbReference>
<dbReference type="GO" id="GO:0006281">
    <property type="term" value="P:DNA repair"/>
    <property type="evidence" value="ECO:0007669"/>
    <property type="project" value="UniProtKB-KW"/>
</dbReference>
<dbReference type="SMART" id="SM00532">
    <property type="entry name" value="LIGANc"/>
    <property type="match status" value="1"/>
</dbReference>
<dbReference type="Gene3D" id="3.40.50.10190">
    <property type="entry name" value="BRCT domain"/>
    <property type="match status" value="1"/>
</dbReference>
<dbReference type="Gene3D" id="2.40.50.140">
    <property type="entry name" value="Nucleic acid-binding proteins"/>
    <property type="match status" value="1"/>
</dbReference>
<dbReference type="Gene3D" id="1.10.150.20">
    <property type="entry name" value="5' to 3' exonuclease, C-terminal subdomain"/>
    <property type="match status" value="2"/>
</dbReference>
<keyword evidence="12 15" id="KW-0464">Manganese</keyword>
<comment type="cofactor">
    <cofactor evidence="15">
        <name>Mg(2+)</name>
        <dbReference type="ChEBI" id="CHEBI:18420"/>
    </cofactor>
    <cofactor evidence="15">
        <name>Mn(2+)</name>
        <dbReference type="ChEBI" id="CHEBI:29035"/>
    </cofactor>
</comment>
<name>A0A9D1DTT8_9FIRM</name>
<evidence type="ECO:0000256" key="9">
    <source>
        <dbReference type="ARBA" id="ARBA00022842"/>
    </source>
</evidence>
<keyword evidence="4 15" id="KW-0436">Ligase</keyword>
<dbReference type="PROSITE" id="PS01055">
    <property type="entry name" value="DNA_LIGASE_N1"/>
    <property type="match status" value="1"/>
</dbReference>
<dbReference type="FunFam" id="3.30.470.30:FF:000001">
    <property type="entry name" value="DNA ligase"/>
    <property type="match status" value="1"/>
</dbReference>
<dbReference type="CDD" id="cd00114">
    <property type="entry name" value="LIGANc"/>
    <property type="match status" value="1"/>
</dbReference>
<evidence type="ECO:0000313" key="17">
    <source>
        <dbReference type="EMBL" id="HIR58832.1"/>
    </source>
</evidence>
<keyword evidence="11 15" id="KW-0234">DNA repair</keyword>
<dbReference type="Gene3D" id="3.30.470.30">
    <property type="entry name" value="DNA ligase/mRNA capping enzyme"/>
    <property type="match status" value="1"/>
</dbReference>
<dbReference type="InterPro" id="IPR013840">
    <property type="entry name" value="DNAligase_N"/>
</dbReference>
<evidence type="ECO:0000256" key="14">
    <source>
        <dbReference type="ARBA" id="ARBA00060881"/>
    </source>
</evidence>
<dbReference type="InterPro" id="IPR004149">
    <property type="entry name" value="Znf_DNAligase_C4"/>
</dbReference>
<dbReference type="PIRSF" id="PIRSF001604">
    <property type="entry name" value="LigA"/>
    <property type="match status" value="1"/>
</dbReference>
<keyword evidence="7 15" id="KW-0227">DNA damage</keyword>
<evidence type="ECO:0000256" key="1">
    <source>
        <dbReference type="ARBA" id="ARBA00004067"/>
    </source>
</evidence>
<protein>
    <recommendedName>
        <fullName evidence="3 15">DNA ligase</fullName>
        <ecNumber evidence="2 15">6.5.1.2</ecNumber>
    </recommendedName>
    <alternativeName>
        <fullName evidence="15">Polydeoxyribonucleotide synthase [NAD(+)]</fullName>
    </alternativeName>
</protein>
<dbReference type="SMART" id="SM00292">
    <property type="entry name" value="BRCT"/>
    <property type="match status" value="1"/>
</dbReference>
<dbReference type="HAMAP" id="MF_01588">
    <property type="entry name" value="DNA_ligase_A"/>
    <property type="match status" value="1"/>
</dbReference>
<reference evidence="17" key="1">
    <citation type="submission" date="2020-10" db="EMBL/GenBank/DDBJ databases">
        <authorList>
            <person name="Gilroy R."/>
        </authorList>
    </citation>
    <scope>NUCLEOTIDE SEQUENCE</scope>
    <source>
        <strain evidence="17">CHK184-20233</strain>
    </source>
</reference>
<feature type="binding site" evidence="15">
    <location>
        <position position="394"/>
    </location>
    <ligand>
        <name>Zn(2+)</name>
        <dbReference type="ChEBI" id="CHEBI:29105"/>
    </ligand>
</feature>
<dbReference type="InterPro" id="IPR001679">
    <property type="entry name" value="DNA_ligase"/>
</dbReference>
<evidence type="ECO:0000259" key="16">
    <source>
        <dbReference type="PROSITE" id="PS50172"/>
    </source>
</evidence>
<dbReference type="GO" id="GO:0005829">
    <property type="term" value="C:cytosol"/>
    <property type="evidence" value="ECO:0007669"/>
    <property type="project" value="TreeGrafter"/>
</dbReference>
<feature type="binding site" evidence="15">
    <location>
        <begin position="74"/>
        <end position="75"/>
    </location>
    <ligand>
        <name>NAD(+)</name>
        <dbReference type="ChEBI" id="CHEBI:57540"/>
    </ligand>
</feature>
<dbReference type="SUPFAM" id="SSF52113">
    <property type="entry name" value="BRCT domain"/>
    <property type="match status" value="1"/>
</dbReference>
<dbReference type="InterPro" id="IPR001357">
    <property type="entry name" value="BRCT_dom"/>
</dbReference>
<dbReference type="Pfam" id="PF03119">
    <property type="entry name" value="DNA_ligase_ZBD"/>
    <property type="match status" value="1"/>
</dbReference>
<dbReference type="GO" id="GO:0003677">
    <property type="term" value="F:DNA binding"/>
    <property type="evidence" value="ECO:0007669"/>
    <property type="project" value="InterPro"/>
</dbReference>
<accession>A0A9D1DTT8</accession>
<feature type="binding site" evidence="15">
    <location>
        <begin position="25"/>
        <end position="29"/>
    </location>
    <ligand>
        <name>NAD(+)</name>
        <dbReference type="ChEBI" id="CHEBI:57540"/>
    </ligand>
</feature>
<dbReference type="InterPro" id="IPR012340">
    <property type="entry name" value="NA-bd_OB-fold"/>
</dbReference>
<keyword evidence="9 15" id="KW-0460">Magnesium</keyword>
<dbReference type="SUPFAM" id="SSF50249">
    <property type="entry name" value="Nucleic acid-binding proteins"/>
    <property type="match status" value="1"/>
</dbReference>
<dbReference type="Gene3D" id="6.20.10.30">
    <property type="match status" value="1"/>
</dbReference>
<evidence type="ECO:0000256" key="13">
    <source>
        <dbReference type="ARBA" id="ARBA00034005"/>
    </source>
</evidence>
<comment type="catalytic activity">
    <reaction evidence="13 15">
        <text>NAD(+) + (deoxyribonucleotide)n-3'-hydroxyl + 5'-phospho-(deoxyribonucleotide)m = (deoxyribonucleotide)n+m + AMP + beta-nicotinamide D-nucleotide.</text>
        <dbReference type="EC" id="6.5.1.2"/>
    </reaction>
</comment>
<feature type="binding site" evidence="15">
    <location>
        <position position="276"/>
    </location>
    <ligand>
        <name>NAD(+)</name>
        <dbReference type="ChEBI" id="CHEBI:57540"/>
    </ligand>
</feature>
<sequence length="656" mass="74174">MNYLIKILNDASYDYYVLDDPKITDQEYDAYYRELETIEKLHPEWVLDTSPTKKVGGEVIDEFKKVEHTIPMLSLGDVFNEDEIIEFLQRIENSGVHSNYVCELKIDGLSVSLQYEKGVLVRGATRGNGVVGEDITHNVKTIKSIPLKLKQPLDIEVRGEIYMSKKTLEKINKERISKGEKPLQNPRNAAAGSIRQLDSKIAAKRNLDAFLYHLPNPEDFGIKTHHEALEFMKSLGFKTNPNNRIVKNIDEVMTYIHEKGEIRKDLPYDIDGVVIKVDNLKDQQTLGFTARTPRWAIAYKFPAEEVLTKLNDILFTVGRTGKITPNAILDPVQLMGSTISRATLHNEDYVLKKGLMIHDTVSIRKAGDVIPEVVEAKIERRTGKEIPFKMITNCPICNTKLIKKEGEVDYYCPNPNCPARHIESFIHFVSRPAMNIDGLGDRLMEDLYNFKFISTIPDIYRLSSKKDDLTKLEGYGEKSVTNLLNAIEVSKSNSLERLLFGLGIKNVGKEKAKILAKTYKNMDNLSKATYDELVEIPDIGPIIAKNIVDYFANVDNLKIIEELKDLGLNMEYIGEELNLNEDFVDKSFVLTGTLTKLTRDEAKALIENAGGKTVGSVSKKTYAVIVGDNPGSKYDKAKSLNIPIWTEEEFLEKINS</sequence>
<dbReference type="Pfam" id="PF12826">
    <property type="entry name" value="HHH_2"/>
    <property type="match status" value="1"/>
</dbReference>
<feature type="active site" description="N6-AMP-lysine intermediate" evidence="15">
    <location>
        <position position="105"/>
    </location>
</feature>
<dbReference type="PROSITE" id="PS50172">
    <property type="entry name" value="BRCT"/>
    <property type="match status" value="1"/>
</dbReference>
<dbReference type="InterPro" id="IPR003583">
    <property type="entry name" value="Hlx-hairpin-Hlx_DNA-bd_motif"/>
</dbReference>
<comment type="similarity">
    <text evidence="14 15">Belongs to the NAD-dependent DNA ligase family. LigA subfamily.</text>
</comment>
<dbReference type="EMBL" id="DVHC01000025">
    <property type="protein sequence ID" value="HIR58832.1"/>
    <property type="molecule type" value="Genomic_DNA"/>
</dbReference>
<organism evidence="17 18">
    <name type="scientific">Candidatus Onthousia excrementipullorum</name>
    <dbReference type="NCBI Taxonomy" id="2840884"/>
    <lineage>
        <taxon>Bacteria</taxon>
        <taxon>Bacillati</taxon>
        <taxon>Bacillota</taxon>
        <taxon>Bacilli</taxon>
        <taxon>Candidatus Onthousia</taxon>
    </lineage>
</organism>
<dbReference type="FunFam" id="1.10.150.20:FF:000006">
    <property type="entry name" value="DNA ligase"/>
    <property type="match status" value="1"/>
</dbReference>
<dbReference type="SUPFAM" id="SSF47781">
    <property type="entry name" value="RuvA domain 2-like"/>
    <property type="match status" value="1"/>
</dbReference>
<dbReference type="Pfam" id="PF00533">
    <property type="entry name" value="BRCT"/>
    <property type="match status" value="1"/>
</dbReference>
<feature type="binding site" evidence="15">
    <location>
        <position position="103"/>
    </location>
    <ligand>
        <name>NAD(+)</name>
        <dbReference type="ChEBI" id="CHEBI:57540"/>
    </ligand>
</feature>
<dbReference type="GO" id="GO:0006260">
    <property type="term" value="P:DNA replication"/>
    <property type="evidence" value="ECO:0007669"/>
    <property type="project" value="UniProtKB-KW"/>
</dbReference>
<dbReference type="InterPro" id="IPR004150">
    <property type="entry name" value="NAD_DNA_ligase_OB"/>
</dbReference>
<feature type="binding site" evidence="15">
    <location>
        <position position="160"/>
    </location>
    <ligand>
        <name>NAD(+)</name>
        <dbReference type="ChEBI" id="CHEBI:57540"/>
    </ligand>
</feature>
<dbReference type="AlphaFoldDB" id="A0A9D1DTT8"/>
<dbReference type="SUPFAM" id="SSF56091">
    <property type="entry name" value="DNA ligase/mRNA capping enzyme, catalytic domain"/>
    <property type="match status" value="1"/>
</dbReference>
<evidence type="ECO:0000256" key="11">
    <source>
        <dbReference type="ARBA" id="ARBA00023204"/>
    </source>
</evidence>
<dbReference type="PANTHER" id="PTHR23389">
    <property type="entry name" value="CHROMOSOME TRANSMISSION FIDELITY FACTOR 18"/>
    <property type="match status" value="1"/>
</dbReference>
<dbReference type="EC" id="6.5.1.2" evidence="2 15"/>
<feature type="binding site" evidence="15">
    <location>
        <position position="397"/>
    </location>
    <ligand>
        <name>Zn(2+)</name>
        <dbReference type="ChEBI" id="CHEBI:29105"/>
    </ligand>
</feature>
<comment type="function">
    <text evidence="1 15">DNA ligase that catalyzes the formation of phosphodiester linkages between 5'-phosphoryl and 3'-hydroxyl groups in double-stranded DNA using NAD as a coenzyme and as the energy source for the reaction. It is essential for DNA replication and repair of damaged DNA.</text>
</comment>
<evidence type="ECO:0000256" key="3">
    <source>
        <dbReference type="ARBA" id="ARBA00013308"/>
    </source>
</evidence>
<evidence type="ECO:0000256" key="7">
    <source>
        <dbReference type="ARBA" id="ARBA00022763"/>
    </source>
</evidence>
<dbReference type="PANTHER" id="PTHR23389:SF9">
    <property type="entry name" value="DNA LIGASE"/>
    <property type="match status" value="1"/>
</dbReference>
<feature type="domain" description="BRCT" evidence="16">
    <location>
        <begin position="578"/>
        <end position="656"/>
    </location>
</feature>
<dbReference type="SMART" id="SM00278">
    <property type="entry name" value="HhH1"/>
    <property type="match status" value="3"/>
</dbReference>
<proteinExistence type="inferred from homology"/>
<evidence type="ECO:0000256" key="2">
    <source>
        <dbReference type="ARBA" id="ARBA00012722"/>
    </source>
</evidence>
<feature type="binding site" evidence="15">
    <location>
        <position position="300"/>
    </location>
    <ligand>
        <name>NAD(+)</name>
        <dbReference type="ChEBI" id="CHEBI:57540"/>
    </ligand>
</feature>
<keyword evidence="10 15" id="KW-0520">NAD</keyword>
<evidence type="ECO:0000256" key="12">
    <source>
        <dbReference type="ARBA" id="ARBA00023211"/>
    </source>
</evidence>
<evidence type="ECO:0000256" key="10">
    <source>
        <dbReference type="ARBA" id="ARBA00023027"/>
    </source>
</evidence>
<keyword evidence="8 15" id="KW-0862">Zinc</keyword>
<dbReference type="InterPro" id="IPR036420">
    <property type="entry name" value="BRCT_dom_sf"/>
</dbReference>
<dbReference type="InterPro" id="IPR041663">
    <property type="entry name" value="DisA/LigA_HHH"/>
</dbReference>
<dbReference type="FunFam" id="1.10.150.20:FF:000007">
    <property type="entry name" value="DNA ligase"/>
    <property type="match status" value="1"/>
</dbReference>
<feature type="binding site" evidence="15">
    <location>
        <position position="126"/>
    </location>
    <ligand>
        <name>NAD(+)</name>
        <dbReference type="ChEBI" id="CHEBI:57540"/>
    </ligand>
</feature>
<evidence type="ECO:0000256" key="6">
    <source>
        <dbReference type="ARBA" id="ARBA00022723"/>
    </source>
</evidence>
<evidence type="ECO:0000256" key="5">
    <source>
        <dbReference type="ARBA" id="ARBA00022705"/>
    </source>
</evidence>
<feature type="binding site" evidence="15">
    <location>
        <position position="417"/>
    </location>
    <ligand>
        <name>Zn(2+)</name>
        <dbReference type="ChEBI" id="CHEBI:29105"/>
    </ligand>
</feature>
<reference evidence="17" key="2">
    <citation type="journal article" date="2021" name="PeerJ">
        <title>Extensive microbial diversity within the chicken gut microbiome revealed by metagenomics and culture.</title>
        <authorList>
            <person name="Gilroy R."/>
            <person name="Ravi A."/>
            <person name="Getino M."/>
            <person name="Pursley I."/>
            <person name="Horton D.L."/>
            <person name="Alikhan N.F."/>
            <person name="Baker D."/>
            <person name="Gharbi K."/>
            <person name="Hall N."/>
            <person name="Watson M."/>
            <person name="Adriaenssens E.M."/>
            <person name="Foster-Nyarko E."/>
            <person name="Jarju S."/>
            <person name="Secka A."/>
            <person name="Antonio M."/>
            <person name="Oren A."/>
            <person name="Chaudhuri R.R."/>
            <person name="La Ragione R."/>
            <person name="Hildebrand F."/>
            <person name="Pallen M.J."/>
        </authorList>
    </citation>
    <scope>NUCLEOTIDE SEQUENCE</scope>
    <source>
        <strain evidence="17">CHK184-20233</strain>
    </source>
</reference>
<dbReference type="InterPro" id="IPR018239">
    <property type="entry name" value="DNA_ligase_AS"/>
</dbReference>
<dbReference type="Pfam" id="PF03120">
    <property type="entry name" value="OB_DNA_ligase"/>
    <property type="match status" value="1"/>
</dbReference>
<evidence type="ECO:0000313" key="18">
    <source>
        <dbReference type="Proteomes" id="UP000824232"/>
    </source>
</evidence>
<evidence type="ECO:0000256" key="8">
    <source>
        <dbReference type="ARBA" id="ARBA00022833"/>
    </source>
</evidence>
<evidence type="ECO:0000256" key="4">
    <source>
        <dbReference type="ARBA" id="ARBA00022598"/>
    </source>
</evidence>